<dbReference type="FunFam" id="2.40.10.10:FF:000134">
    <property type="entry name" value="Uncharacterized protein, isoform B"/>
    <property type="match status" value="1"/>
</dbReference>
<comment type="caution">
    <text evidence="7">The sequence shown here is derived from an EMBL/GenBank/DDBJ whole genome shotgun (WGS) entry which is preliminary data.</text>
</comment>
<dbReference type="OrthoDB" id="425190at2759"/>
<dbReference type="PROSITE" id="PS50240">
    <property type="entry name" value="TRYPSIN_DOM"/>
    <property type="match status" value="1"/>
</dbReference>
<dbReference type="InterPro" id="IPR001254">
    <property type="entry name" value="Trypsin_dom"/>
</dbReference>
<dbReference type="GO" id="GO:0005615">
    <property type="term" value="C:extracellular space"/>
    <property type="evidence" value="ECO:0007669"/>
    <property type="project" value="TreeGrafter"/>
</dbReference>
<gene>
    <name evidence="7" type="ORF">FWK35_00002498</name>
</gene>
<dbReference type="SMART" id="SM00020">
    <property type="entry name" value="Tryp_SPc"/>
    <property type="match status" value="1"/>
</dbReference>
<sequence>MQQFIQPICLPILSHHRANKLVKSVPFVAGWGATSFRGPSSTTLMEIQIPVLDNSECKRAFANKKAIIDDRVMCAGFLTGGKDACQGDSGGPLMWPNGNQYYLVGVVSFGFKCAEPGYPGVYTRVSSFVEWIADNMNYS</sequence>
<dbReference type="GO" id="GO:0004252">
    <property type="term" value="F:serine-type endopeptidase activity"/>
    <property type="evidence" value="ECO:0007669"/>
    <property type="project" value="InterPro"/>
</dbReference>
<dbReference type="PROSITE" id="PS00135">
    <property type="entry name" value="TRYPSIN_SER"/>
    <property type="match status" value="1"/>
</dbReference>
<dbReference type="Proteomes" id="UP000478052">
    <property type="component" value="Unassembled WGS sequence"/>
</dbReference>
<dbReference type="CDD" id="cd00190">
    <property type="entry name" value="Tryp_SPc"/>
    <property type="match status" value="1"/>
</dbReference>
<comment type="subcellular location">
    <subcellularLocation>
        <location evidence="1">Secreted</location>
    </subcellularLocation>
</comment>
<dbReference type="InterPro" id="IPR009003">
    <property type="entry name" value="Peptidase_S1_PA"/>
</dbReference>
<keyword evidence="3 7" id="KW-0645">Protease</keyword>
<dbReference type="Gene3D" id="2.40.10.10">
    <property type="entry name" value="Trypsin-like serine proteases"/>
    <property type="match status" value="1"/>
</dbReference>
<dbReference type="PANTHER" id="PTHR24264">
    <property type="entry name" value="TRYPSIN-RELATED"/>
    <property type="match status" value="1"/>
</dbReference>
<evidence type="ECO:0000256" key="4">
    <source>
        <dbReference type="ARBA" id="ARBA00022801"/>
    </source>
</evidence>
<dbReference type="AlphaFoldDB" id="A0A6G0Z0P9"/>
<dbReference type="EMBL" id="VUJU01001719">
    <property type="protein sequence ID" value="KAF0764095.1"/>
    <property type="molecule type" value="Genomic_DNA"/>
</dbReference>
<dbReference type="SUPFAM" id="SSF50494">
    <property type="entry name" value="Trypsin-like serine proteases"/>
    <property type="match status" value="1"/>
</dbReference>
<dbReference type="InterPro" id="IPR050127">
    <property type="entry name" value="Serine_Proteases_S1"/>
</dbReference>
<name>A0A6G0Z0P9_APHCR</name>
<evidence type="ECO:0000256" key="1">
    <source>
        <dbReference type="ARBA" id="ARBA00004613"/>
    </source>
</evidence>
<dbReference type="InterPro" id="IPR033116">
    <property type="entry name" value="TRYPSIN_SER"/>
</dbReference>
<proteinExistence type="predicted"/>
<keyword evidence="2" id="KW-0964">Secreted</keyword>
<evidence type="ECO:0000259" key="6">
    <source>
        <dbReference type="PROSITE" id="PS50240"/>
    </source>
</evidence>
<dbReference type="GO" id="GO:0006508">
    <property type="term" value="P:proteolysis"/>
    <property type="evidence" value="ECO:0007669"/>
    <property type="project" value="UniProtKB-KW"/>
</dbReference>
<protein>
    <submittedName>
        <fullName evidence="7">Venom protease-like</fullName>
    </submittedName>
</protein>
<feature type="domain" description="Peptidase S1" evidence="6">
    <location>
        <begin position="1"/>
        <end position="137"/>
    </location>
</feature>
<evidence type="ECO:0000256" key="2">
    <source>
        <dbReference type="ARBA" id="ARBA00022525"/>
    </source>
</evidence>
<dbReference type="Pfam" id="PF00089">
    <property type="entry name" value="Trypsin"/>
    <property type="match status" value="1"/>
</dbReference>
<dbReference type="PANTHER" id="PTHR24264:SF65">
    <property type="entry name" value="SRCR DOMAIN-CONTAINING PROTEIN"/>
    <property type="match status" value="1"/>
</dbReference>
<reference evidence="7 8" key="1">
    <citation type="submission" date="2019-08" db="EMBL/GenBank/DDBJ databases">
        <title>Whole genome of Aphis craccivora.</title>
        <authorList>
            <person name="Voronova N.V."/>
            <person name="Shulinski R.S."/>
            <person name="Bandarenka Y.V."/>
            <person name="Zhorov D.G."/>
            <person name="Warner D."/>
        </authorList>
    </citation>
    <scope>NUCLEOTIDE SEQUENCE [LARGE SCALE GENOMIC DNA]</scope>
    <source>
        <strain evidence="7">180601</strain>
        <tissue evidence="7">Whole Body</tissue>
    </source>
</reference>
<keyword evidence="8" id="KW-1185">Reference proteome</keyword>
<evidence type="ECO:0000256" key="3">
    <source>
        <dbReference type="ARBA" id="ARBA00022670"/>
    </source>
</evidence>
<keyword evidence="5" id="KW-0720">Serine protease</keyword>
<keyword evidence="4" id="KW-0378">Hydrolase</keyword>
<dbReference type="InterPro" id="IPR043504">
    <property type="entry name" value="Peptidase_S1_PA_chymotrypsin"/>
</dbReference>
<accession>A0A6G0Z0P9</accession>
<organism evidence="7 8">
    <name type="scientific">Aphis craccivora</name>
    <name type="common">Cowpea aphid</name>
    <dbReference type="NCBI Taxonomy" id="307492"/>
    <lineage>
        <taxon>Eukaryota</taxon>
        <taxon>Metazoa</taxon>
        <taxon>Ecdysozoa</taxon>
        <taxon>Arthropoda</taxon>
        <taxon>Hexapoda</taxon>
        <taxon>Insecta</taxon>
        <taxon>Pterygota</taxon>
        <taxon>Neoptera</taxon>
        <taxon>Paraneoptera</taxon>
        <taxon>Hemiptera</taxon>
        <taxon>Sternorrhyncha</taxon>
        <taxon>Aphidomorpha</taxon>
        <taxon>Aphidoidea</taxon>
        <taxon>Aphididae</taxon>
        <taxon>Aphidini</taxon>
        <taxon>Aphis</taxon>
        <taxon>Aphis</taxon>
    </lineage>
</organism>
<evidence type="ECO:0000313" key="7">
    <source>
        <dbReference type="EMBL" id="KAF0764095.1"/>
    </source>
</evidence>
<evidence type="ECO:0000256" key="5">
    <source>
        <dbReference type="ARBA" id="ARBA00022825"/>
    </source>
</evidence>
<evidence type="ECO:0000313" key="8">
    <source>
        <dbReference type="Proteomes" id="UP000478052"/>
    </source>
</evidence>